<dbReference type="GO" id="GO:0005634">
    <property type="term" value="C:nucleus"/>
    <property type="evidence" value="ECO:0007669"/>
    <property type="project" value="TreeGrafter"/>
</dbReference>
<evidence type="ECO:0000313" key="12">
    <source>
        <dbReference type="EMBL" id="CAL5130789.1"/>
    </source>
</evidence>
<dbReference type="GO" id="GO:0000209">
    <property type="term" value="P:protein polyubiquitination"/>
    <property type="evidence" value="ECO:0007669"/>
    <property type="project" value="UniProtKB-ARBA"/>
</dbReference>
<dbReference type="InterPro" id="IPR051834">
    <property type="entry name" value="RING_finger_E3_ligase"/>
</dbReference>
<feature type="region of interest" description="Disordered" evidence="10">
    <location>
        <begin position="90"/>
        <end position="129"/>
    </location>
</feature>
<keyword evidence="5" id="KW-0479">Metal-binding</keyword>
<dbReference type="GO" id="GO:0008270">
    <property type="term" value="F:zinc ion binding"/>
    <property type="evidence" value="ECO:0007669"/>
    <property type="project" value="UniProtKB-KW"/>
</dbReference>
<keyword evidence="6 9" id="KW-0863">Zinc-finger</keyword>
<dbReference type="FunFam" id="3.30.40.10:FF:000069">
    <property type="entry name" value="E3 ubiquitin-protein ligase RNF115"/>
    <property type="match status" value="1"/>
</dbReference>
<dbReference type="Pfam" id="PF14369">
    <property type="entry name" value="Zn_ribbon_19"/>
    <property type="match status" value="1"/>
</dbReference>
<evidence type="ECO:0000256" key="4">
    <source>
        <dbReference type="ARBA" id="ARBA00022679"/>
    </source>
</evidence>
<feature type="domain" description="RING-type" evidence="11">
    <location>
        <begin position="225"/>
        <end position="266"/>
    </location>
</feature>
<dbReference type="GO" id="GO:0006511">
    <property type="term" value="P:ubiquitin-dependent protein catabolic process"/>
    <property type="evidence" value="ECO:0007669"/>
    <property type="project" value="TreeGrafter"/>
</dbReference>
<dbReference type="Proteomes" id="UP001497525">
    <property type="component" value="Unassembled WGS sequence"/>
</dbReference>
<dbReference type="SMART" id="SM00184">
    <property type="entry name" value="RING"/>
    <property type="match status" value="1"/>
</dbReference>
<protein>
    <recommendedName>
        <fullName evidence="3">RING-type E3 ubiquitin transferase</fullName>
        <ecNumber evidence="3">2.3.2.27</ecNumber>
    </recommendedName>
</protein>
<feature type="compositionally biased region" description="Acidic residues" evidence="10">
    <location>
        <begin position="91"/>
        <end position="104"/>
    </location>
</feature>
<dbReference type="InterPro" id="IPR013083">
    <property type="entry name" value="Znf_RING/FYVE/PHD"/>
</dbReference>
<feature type="region of interest" description="Disordered" evidence="10">
    <location>
        <begin position="272"/>
        <end position="296"/>
    </location>
</feature>
<keyword evidence="8" id="KW-0862">Zinc</keyword>
<sequence length="296" mass="32793">MADSSIRPNYYCHACEAEIVPNLQDFTCPSCHSGFIEEIPAGNSDNGFTTYVCLSATFITKTVQPTFDTFNFLQNLLGEQFTDGAWGLSQEPDEEEMIVEEDVEEPRQRRAGRRSNGRGQNGSRSGVEHFTIQVPGRPSVVSTRVRLSGSDNPFLLQFLSGVESNFDSLQGDIRNYALNPTMFDNLITLLMNQLQVGPPPASDAAIAELPVIKLTEELVEKYKTCSICFDDYQLSEDVTRLPCQHVYHTTCVNTWLKQHATCPICRKDLSGRDTSQMEGPTNSRVNANTSSGSSNA</sequence>
<name>A0AAV2T3X1_CALDB</name>
<reference evidence="12" key="1">
    <citation type="submission" date="2024-06" db="EMBL/GenBank/DDBJ databases">
        <authorList>
            <person name="Liu X."/>
            <person name="Lenzi L."/>
            <person name="Haldenby T S."/>
            <person name="Uol C."/>
        </authorList>
    </citation>
    <scope>NUCLEOTIDE SEQUENCE</scope>
</reference>
<accession>A0AAV2T3X1</accession>
<comment type="pathway">
    <text evidence="2">Protein modification; protein ubiquitination.</text>
</comment>
<keyword evidence="4" id="KW-0808">Transferase</keyword>
<evidence type="ECO:0000259" key="11">
    <source>
        <dbReference type="PROSITE" id="PS50089"/>
    </source>
</evidence>
<evidence type="ECO:0000256" key="6">
    <source>
        <dbReference type="ARBA" id="ARBA00022771"/>
    </source>
</evidence>
<dbReference type="Pfam" id="PF13639">
    <property type="entry name" value="zf-RING_2"/>
    <property type="match status" value="1"/>
</dbReference>
<dbReference type="GO" id="GO:0061630">
    <property type="term" value="F:ubiquitin protein ligase activity"/>
    <property type="evidence" value="ECO:0007669"/>
    <property type="project" value="UniProtKB-EC"/>
</dbReference>
<dbReference type="CDD" id="cd16454">
    <property type="entry name" value="RING-H2_PA-TM-RING"/>
    <property type="match status" value="1"/>
</dbReference>
<evidence type="ECO:0000256" key="7">
    <source>
        <dbReference type="ARBA" id="ARBA00022786"/>
    </source>
</evidence>
<dbReference type="SUPFAM" id="SSF57850">
    <property type="entry name" value="RING/U-box"/>
    <property type="match status" value="1"/>
</dbReference>
<dbReference type="AlphaFoldDB" id="A0AAV2T3X1"/>
<evidence type="ECO:0000256" key="3">
    <source>
        <dbReference type="ARBA" id="ARBA00012483"/>
    </source>
</evidence>
<evidence type="ECO:0000256" key="2">
    <source>
        <dbReference type="ARBA" id="ARBA00004906"/>
    </source>
</evidence>
<dbReference type="PANTHER" id="PTHR45931">
    <property type="entry name" value="SI:CH211-59O9.10"/>
    <property type="match status" value="1"/>
</dbReference>
<evidence type="ECO:0000256" key="9">
    <source>
        <dbReference type="PROSITE-ProRule" id="PRU00175"/>
    </source>
</evidence>
<evidence type="ECO:0000256" key="5">
    <source>
        <dbReference type="ARBA" id="ARBA00022723"/>
    </source>
</evidence>
<dbReference type="PROSITE" id="PS50089">
    <property type="entry name" value="ZF_RING_2"/>
    <property type="match status" value="1"/>
</dbReference>
<dbReference type="EMBL" id="CAXLJL010000073">
    <property type="protein sequence ID" value="CAL5130789.1"/>
    <property type="molecule type" value="Genomic_DNA"/>
</dbReference>
<dbReference type="EC" id="2.3.2.27" evidence="3"/>
<evidence type="ECO:0000256" key="1">
    <source>
        <dbReference type="ARBA" id="ARBA00000900"/>
    </source>
</evidence>
<dbReference type="InterPro" id="IPR039525">
    <property type="entry name" value="RNF126-like_zinc-ribbon"/>
</dbReference>
<keyword evidence="7" id="KW-0833">Ubl conjugation pathway</keyword>
<dbReference type="PANTHER" id="PTHR45931:SF3">
    <property type="entry name" value="RING ZINC FINGER-CONTAINING PROTEIN"/>
    <property type="match status" value="1"/>
</dbReference>
<evidence type="ECO:0000256" key="8">
    <source>
        <dbReference type="ARBA" id="ARBA00022833"/>
    </source>
</evidence>
<comment type="catalytic activity">
    <reaction evidence="1">
        <text>S-ubiquitinyl-[E2 ubiquitin-conjugating enzyme]-L-cysteine + [acceptor protein]-L-lysine = [E2 ubiquitin-conjugating enzyme]-L-cysteine + N(6)-ubiquitinyl-[acceptor protein]-L-lysine.</text>
        <dbReference type="EC" id="2.3.2.27"/>
    </reaction>
</comment>
<proteinExistence type="predicted"/>
<evidence type="ECO:0000256" key="10">
    <source>
        <dbReference type="SAM" id="MobiDB-lite"/>
    </source>
</evidence>
<organism evidence="12 13">
    <name type="scientific">Calicophoron daubneyi</name>
    <name type="common">Rumen fluke</name>
    <name type="synonym">Paramphistomum daubneyi</name>
    <dbReference type="NCBI Taxonomy" id="300641"/>
    <lineage>
        <taxon>Eukaryota</taxon>
        <taxon>Metazoa</taxon>
        <taxon>Spiralia</taxon>
        <taxon>Lophotrochozoa</taxon>
        <taxon>Platyhelminthes</taxon>
        <taxon>Trematoda</taxon>
        <taxon>Digenea</taxon>
        <taxon>Plagiorchiida</taxon>
        <taxon>Pronocephalata</taxon>
        <taxon>Paramphistomoidea</taxon>
        <taxon>Paramphistomidae</taxon>
        <taxon>Calicophoron</taxon>
    </lineage>
</organism>
<evidence type="ECO:0000313" key="13">
    <source>
        <dbReference type="Proteomes" id="UP001497525"/>
    </source>
</evidence>
<gene>
    <name evidence="12" type="ORF">CDAUBV1_LOCUS2977</name>
</gene>
<comment type="caution">
    <text evidence="12">The sequence shown here is derived from an EMBL/GenBank/DDBJ whole genome shotgun (WGS) entry which is preliminary data.</text>
</comment>
<dbReference type="Gene3D" id="3.30.40.10">
    <property type="entry name" value="Zinc/RING finger domain, C3HC4 (zinc finger)"/>
    <property type="match status" value="1"/>
</dbReference>
<dbReference type="InterPro" id="IPR001841">
    <property type="entry name" value="Znf_RING"/>
</dbReference>